<dbReference type="EMBL" id="MFFU01000051">
    <property type="protein sequence ID" value="OGF18337.1"/>
    <property type="molecule type" value="Genomic_DNA"/>
</dbReference>
<keyword evidence="2" id="KW-0813">Transport</keyword>
<evidence type="ECO:0000256" key="9">
    <source>
        <dbReference type="RuleBase" id="RU003945"/>
    </source>
</evidence>
<organism evidence="12 13">
    <name type="scientific">Candidatus Falkowbacteria bacterium RIFCSPHIGHO2_02_FULL_45_15</name>
    <dbReference type="NCBI Taxonomy" id="1797987"/>
    <lineage>
        <taxon>Bacteria</taxon>
        <taxon>Candidatus Falkowiibacteriota</taxon>
    </lineage>
</organism>
<dbReference type="NCBIfam" id="TIGR03592">
    <property type="entry name" value="yidC_oxa1_cterm"/>
    <property type="match status" value="1"/>
</dbReference>
<evidence type="ECO:0000313" key="13">
    <source>
        <dbReference type="Proteomes" id="UP000177691"/>
    </source>
</evidence>
<keyword evidence="3" id="KW-1003">Cell membrane</keyword>
<dbReference type="GO" id="GO:0005886">
    <property type="term" value="C:plasma membrane"/>
    <property type="evidence" value="ECO:0007669"/>
    <property type="project" value="UniProtKB-SubCell"/>
</dbReference>
<dbReference type="PANTHER" id="PTHR12428:SF65">
    <property type="entry name" value="CYTOCHROME C OXIDASE ASSEMBLY PROTEIN COX18, MITOCHONDRIAL"/>
    <property type="match status" value="1"/>
</dbReference>
<name>A0A1F5RV89_9BACT</name>
<feature type="domain" description="Membrane insertase YidC/Oxa/ALB C-terminal" evidence="11">
    <location>
        <begin position="32"/>
        <end position="222"/>
    </location>
</feature>
<dbReference type="CDD" id="cd20070">
    <property type="entry name" value="5TM_YidC_Alb3"/>
    <property type="match status" value="1"/>
</dbReference>
<dbReference type="InterPro" id="IPR001708">
    <property type="entry name" value="YidC/ALB3/OXA1/COX18"/>
</dbReference>
<dbReference type="GO" id="GO:0051205">
    <property type="term" value="P:protein insertion into membrane"/>
    <property type="evidence" value="ECO:0007669"/>
    <property type="project" value="TreeGrafter"/>
</dbReference>
<evidence type="ECO:0000313" key="12">
    <source>
        <dbReference type="EMBL" id="OGF18337.1"/>
    </source>
</evidence>
<feature type="transmembrane region" description="Helical" evidence="10">
    <location>
        <begin position="32"/>
        <end position="50"/>
    </location>
</feature>
<dbReference type="PANTHER" id="PTHR12428">
    <property type="entry name" value="OXA1"/>
    <property type="match status" value="1"/>
</dbReference>
<feature type="transmembrane region" description="Helical" evidence="10">
    <location>
        <begin position="101"/>
        <end position="119"/>
    </location>
</feature>
<dbReference type="Proteomes" id="UP000177691">
    <property type="component" value="Unassembled WGS sequence"/>
</dbReference>
<protein>
    <recommendedName>
        <fullName evidence="11">Membrane insertase YidC/Oxa/ALB C-terminal domain-containing protein</fullName>
    </recommendedName>
</protein>
<keyword evidence="8" id="KW-0143">Chaperone</keyword>
<dbReference type="GO" id="GO:0015031">
    <property type="term" value="P:protein transport"/>
    <property type="evidence" value="ECO:0007669"/>
    <property type="project" value="UniProtKB-KW"/>
</dbReference>
<comment type="similarity">
    <text evidence="9">Belongs to the OXA1/ALB3/YidC family.</text>
</comment>
<keyword evidence="7 10" id="KW-0472">Membrane</keyword>
<feature type="transmembrane region" description="Helical" evidence="10">
    <location>
        <begin position="131"/>
        <end position="151"/>
    </location>
</feature>
<evidence type="ECO:0000256" key="2">
    <source>
        <dbReference type="ARBA" id="ARBA00022448"/>
    </source>
</evidence>
<keyword evidence="4 9" id="KW-0812">Transmembrane</keyword>
<evidence type="ECO:0000256" key="7">
    <source>
        <dbReference type="ARBA" id="ARBA00023136"/>
    </source>
</evidence>
<evidence type="ECO:0000256" key="8">
    <source>
        <dbReference type="ARBA" id="ARBA00023186"/>
    </source>
</evidence>
<accession>A0A1F5RV89</accession>
<proteinExistence type="inferred from homology"/>
<dbReference type="Pfam" id="PF02096">
    <property type="entry name" value="60KD_IMP"/>
    <property type="match status" value="1"/>
</dbReference>
<gene>
    <name evidence="12" type="ORF">A3D54_02030</name>
</gene>
<dbReference type="PRINTS" id="PR00701">
    <property type="entry name" value="60KDINNERMP"/>
</dbReference>
<feature type="transmembrane region" description="Helical" evidence="10">
    <location>
        <begin position="186"/>
        <end position="209"/>
    </location>
</feature>
<evidence type="ECO:0000256" key="4">
    <source>
        <dbReference type="ARBA" id="ARBA00022692"/>
    </source>
</evidence>
<keyword evidence="6 10" id="KW-1133">Transmembrane helix</keyword>
<evidence type="ECO:0000256" key="1">
    <source>
        <dbReference type="ARBA" id="ARBA00004651"/>
    </source>
</evidence>
<reference evidence="12 13" key="1">
    <citation type="journal article" date="2016" name="Nat. Commun.">
        <title>Thousands of microbial genomes shed light on interconnected biogeochemical processes in an aquifer system.</title>
        <authorList>
            <person name="Anantharaman K."/>
            <person name="Brown C.T."/>
            <person name="Hug L.A."/>
            <person name="Sharon I."/>
            <person name="Castelle C.J."/>
            <person name="Probst A.J."/>
            <person name="Thomas B.C."/>
            <person name="Singh A."/>
            <person name="Wilkins M.J."/>
            <person name="Karaoz U."/>
            <person name="Brodie E.L."/>
            <person name="Williams K.H."/>
            <person name="Hubbard S.S."/>
            <person name="Banfield J.F."/>
        </authorList>
    </citation>
    <scope>NUCLEOTIDE SEQUENCE [LARGE SCALE GENOMIC DNA]</scope>
</reference>
<evidence type="ECO:0000256" key="5">
    <source>
        <dbReference type="ARBA" id="ARBA00022927"/>
    </source>
</evidence>
<evidence type="ECO:0000256" key="3">
    <source>
        <dbReference type="ARBA" id="ARBA00022475"/>
    </source>
</evidence>
<dbReference type="InterPro" id="IPR028055">
    <property type="entry name" value="YidC/Oxa/ALB_C"/>
</dbReference>
<dbReference type="InterPro" id="IPR047196">
    <property type="entry name" value="YidC_ALB_C"/>
</dbReference>
<dbReference type="AlphaFoldDB" id="A0A1F5RV89"/>
<dbReference type="GO" id="GO:0032977">
    <property type="term" value="F:membrane insertase activity"/>
    <property type="evidence" value="ECO:0007669"/>
    <property type="project" value="InterPro"/>
</dbReference>
<sequence length="231" mass="26343">MEFFTDIFKAIFYQPLLDALVLIYKYLPGHDFGVAVIILTVLIKFILYPLSAKGIKSQKALQDLQPKIKELQEKFKDDKNRQAKEVMDLYKKEKINPFSGFLLLLVQLPILFALFKVFGDGVKGMSGIDTTFLGMINLTKASVVLVILTGATQFWQAKMMKPVVAPRSVAKAGKPDFSSMMQKQMLYFFPAFTVFILWTMPSAIALYWLTTTLFTIFQQYITLRNQKHGAI</sequence>
<evidence type="ECO:0000256" key="6">
    <source>
        <dbReference type="ARBA" id="ARBA00022989"/>
    </source>
</evidence>
<comment type="caution">
    <text evidence="12">The sequence shown here is derived from an EMBL/GenBank/DDBJ whole genome shotgun (WGS) entry which is preliminary data.</text>
</comment>
<evidence type="ECO:0000259" key="11">
    <source>
        <dbReference type="Pfam" id="PF02096"/>
    </source>
</evidence>
<evidence type="ECO:0000256" key="10">
    <source>
        <dbReference type="SAM" id="Phobius"/>
    </source>
</evidence>
<comment type="subcellular location">
    <subcellularLocation>
        <location evidence="1">Cell membrane</location>
        <topology evidence="1">Multi-pass membrane protein</topology>
    </subcellularLocation>
    <subcellularLocation>
        <location evidence="9">Membrane</location>
        <topology evidence="9">Multi-pass membrane protein</topology>
    </subcellularLocation>
</comment>
<keyword evidence="5" id="KW-0653">Protein transport</keyword>